<dbReference type="STRING" id="203907.Bfl277"/>
<evidence type="ECO:0000256" key="11">
    <source>
        <dbReference type="ARBA" id="ARBA00022692"/>
    </source>
</evidence>
<feature type="transmembrane region" description="Helical" evidence="19">
    <location>
        <begin position="119"/>
        <end position="142"/>
    </location>
</feature>
<dbReference type="GO" id="GO:0016024">
    <property type="term" value="P:CDP-diacylglycerol biosynthetic process"/>
    <property type="evidence" value="ECO:0007669"/>
    <property type="project" value="UniProtKB-UniPathway"/>
</dbReference>
<dbReference type="eggNOG" id="COG4589">
    <property type="taxonomic scope" value="Bacteria"/>
</dbReference>
<evidence type="ECO:0000256" key="2">
    <source>
        <dbReference type="ARBA" id="ARBA00004651"/>
    </source>
</evidence>
<feature type="transmembrane region" description="Helical" evidence="19">
    <location>
        <begin position="194"/>
        <end position="213"/>
    </location>
</feature>
<evidence type="ECO:0000256" key="5">
    <source>
        <dbReference type="ARBA" id="ARBA00010185"/>
    </source>
</evidence>
<dbReference type="Pfam" id="PF01148">
    <property type="entry name" value="CTP_transf_1"/>
    <property type="match status" value="1"/>
</dbReference>
<dbReference type="PROSITE" id="PS01315">
    <property type="entry name" value="CDS"/>
    <property type="match status" value="1"/>
</dbReference>
<dbReference type="HOGENOM" id="CLU_037294_1_2_6"/>
<dbReference type="UniPathway" id="UPA00557">
    <property type="reaction ID" value="UER00614"/>
</dbReference>
<feature type="transmembrane region" description="Helical" evidence="19">
    <location>
        <begin position="219"/>
        <end position="237"/>
    </location>
</feature>
<keyword evidence="21" id="KW-1185">Reference proteome</keyword>
<evidence type="ECO:0000256" key="18">
    <source>
        <dbReference type="RuleBase" id="RU003938"/>
    </source>
</evidence>
<evidence type="ECO:0000313" key="20">
    <source>
        <dbReference type="EMBL" id="CAD83348.1"/>
    </source>
</evidence>
<dbReference type="GO" id="GO:0005886">
    <property type="term" value="C:plasma membrane"/>
    <property type="evidence" value="ECO:0007669"/>
    <property type="project" value="UniProtKB-SubCell"/>
</dbReference>
<evidence type="ECO:0000256" key="17">
    <source>
        <dbReference type="ARBA" id="ARBA00023264"/>
    </source>
</evidence>
<feature type="transmembrane region" description="Helical" evidence="19">
    <location>
        <begin position="53"/>
        <end position="77"/>
    </location>
</feature>
<evidence type="ECO:0000256" key="19">
    <source>
        <dbReference type="SAM" id="Phobius"/>
    </source>
</evidence>
<keyword evidence="16" id="KW-0594">Phospholipid biosynthesis</keyword>
<evidence type="ECO:0000256" key="15">
    <source>
        <dbReference type="ARBA" id="ARBA00023136"/>
    </source>
</evidence>
<dbReference type="EC" id="2.7.7.41" evidence="6 18"/>
<evidence type="ECO:0000256" key="6">
    <source>
        <dbReference type="ARBA" id="ARBA00012487"/>
    </source>
</evidence>
<organism evidence="20 21">
    <name type="scientific">Blochmanniella floridana</name>
    <dbReference type="NCBI Taxonomy" id="203907"/>
    <lineage>
        <taxon>Bacteria</taxon>
        <taxon>Pseudomonadati</taxon>
        <taxon>Pseudomonadota</taxon>
        <taxon>Gammaproteobacteria</taxon>
        <taxon>Enterobacterales</taxon>
        <taxon>Enterobacteriaceae</taxon>
        <taxon>ant endosymbionts</taxon>
        <taxon>Candidatus Blochmanniella</taxon>
    </lineage>
</organism>
<sequence length="288" mass="33466">MLRDRVISTCILVPILISILFLFSVTQFSCLLFAVCAISAWEWGKLMHFSENIYYLWIFVICSILCITLIMILIHNYLYFNCFFILLSCFSFVIIWWVFMLLLVLFYPYSSCVWNSSNVLRFCFGLLIIFPFFFGVLTLYKFGYSNNDVNGKWWLLYVLVLVWINDVSAYIIGQMFGTHKLLKYVSPKKTWEGFIGGILVSTIIAWIISKYMIDVRNFYIIFVCFVCAILFSVIGDLTESMFKRESGVKDTGNLIPGHGGILDRMDSLFSAIPVFTVLLFLLMYIDII</sequence>
<evidence type="ECO:0000256" key="1">
    <source>
        <dbReference type="ARBA" id="ARBA00001698"/>
    </source>
</evidence>
<comment type="subcellular location">
    <subcellularLocation>
        <location evidence="2">Cell membrane</location>
        <topology evidence="2">Multi-pass membrane protein</topology>
    </subcellularLocation>
</comment>
<keyword evidence="11 18" id="KW-0812">Transmembrane</keyword>
<comment type="pathway">
    <text evidence="4">Lipid metabolism.</text>
</comment>
<comment type="catalytic activity">
    <reaction evidence="1 18">
        <text>a 1,2-diacyl-sn-glycero-3-phosphate + CTP + H(+) = a CDP-1,2-diacyl-sn-glycerol + diphosphate</text>
        <dbReference type="Rhea" id="RHEA:16229"/>
        <dbReference type="ChEBI" id="CHEBI:15378"/>
        <dbReference type="ChEBI" id="CHEBI:33019"/>
        <dbReference type="ChEBI" id="CHEBI:37563"/>
        <dbReference type="ChEBI" id="CHEBI:58332"/>
        <dbReference type="ChEBI" id="CHEBI:58608"/>
        <dbReference type="EC" id="2.7.7.41"/>
    </reaction>
</comment>
<keyword evidence="10 18" id="KW-0808">Transferase</keyword>
<dbReference type="InterPro" id="IPR000374">
    <property type="entry name" value="PC_trans"/>
</dbReference>
<feature type="transmembrane region" description="Helical" evidence="19">
    <location>
        <begin position="12"/>
        <end position="41"/>
    </location>
</feature>
<accession>Q7VRE0</accession>
<keyword evidence="9" id="KW-0444">Lipid biosynthesis</keyword>
<evidence type="ECO:0000256" key="4">
    <source>
        <dbReference type="ARBA" id="ARBA00005189"/>
    </source>
</evidence>
<keyword evidence="17" id="KW-1208">Phospholipid metabolism</keyword>
<comment type="pathway">
    <text evidence="3 18">Phospholipid metabolism; CDP-diacylglycerol biosynthesis; CDP-diacylglycerol from sn-glycerol 3-phosphate: step 3/3.</text>
</comment>
<evidence type="ECO:0000313" key="21">
    <source>
        <dbReference type="Proteomes" id="UP000002192"/>
    </source>
</evidence>
<evidence type="ECO:0000256" key="10">
    <source>
        <dbReference type="ARBA" id="ARBA00022679"/>
    </source>
</evidence>
<evidence type="ECO:0000256" key="8">
    <source>
        <dbReference type="ARBA" id="ARBA00022475"/>
    </source>
</evidence>
<feature type="transmembrane region" description="Helical" evidence="19">
    <location>
        <begin position="154"/>
        <end position="173"/>
    </location>
</feature>
<keyword evidence="13 19" id="KW-1133">Transmembrane helix</keyword>
<comment type="similarity">
    <text evidence="5 18">Belongs to the CDS family.</text>
</comment>
<evidence type="ECO:0000256" key="3">
    <source>
        <dbReference type="ARBA" id="ARBA00005119"/>
    </source>
</evidence>
<dbReference type="GO" id="GO:0004605">
    <property type="term" value="F:phosphatidate cytidylyltransferase activity"/>
    <property type="evidence" value="ECO:0007669"/>
    <property type="project" value="UniProtKB-EC"/>
</dbReference>
<dbReference type="OrthoDB" id="9799199at2"/>
<keyword evidence="15 19" id="KW-0472">Membrane</keyword>
<keyword evidence="8" id="KW-1003">Cell membrane</keyword>
<keyword evidence="14" id="KW-0443">Lipid metabolism</keyword>
<evidence type="ECO:0000256" key="9">
    <source>
        <dbReference type="ARBA" id="ARBA00022516"/>
    </source>
</evidence>
<gene>
    <name evidence="20" type="primary">cdsA</name>
    <name evidence="20" type="ordered locus">Bfl277</name>
</gene>
<dbReference type="AlphaFoldDB" id="Q7VRE0"/>
<dbReference type="PANTHER" id="PTHR46382">
    <property type="entry name" value="PHOSPHATIDATE CYTIDYLYLTRANSFERASE"/>
    <property type="match status" value="1"/>
</dbReference>
<evidence type="ECO:0000256" key="13">
    <source>
        <dbReference type="ARBA" id="ARBA00022989"/>
    </source>
</evidence>
<evidence type="ECO:0000256" key="16">
    <source>
        <dbReference type="ARBA" id="ARBA00023209"/>
    </source>
</evidence>
<keyword evidence="12 18" id="KW-0548">Nucleotidyltransferase</keyword>
<dbReference type="KEGG" id="bfl:Bfl277"/>
<evidence type="ECO:0000256" key="12">
    <source>
        <dbReference type="ARBA" id="ARBA00022695"/>
    </source>
</evidence>
<dbReference type="EMBL" id="BX248583">
    <property type="protein sequence ID" value="CAD83348.1"/>
    <property type="molecule type" value="Genomic_DNA"/>
</dbReference>
<protein>
    <recommendedName>
        <fullName evidence="7 18">Phosphatidate cytidylyltransferase</fullName>
        <ecNumber evidence="6 18">2.7.7.41</ecNumber>
    </recommendedName>
</protein>
<dbReference type="Proteomes" id="UP000002192">
    <property type="component" value="Chromosome"/>
</dbReference>
<feature type="transmembrane region" description="Helical" evidence="19">
    <location>
        <begin position="83"/>
        <end position="107"/>
    </location>
</feature>
<feature type="transmembrane region" description="Helical" evidence="19">
    <location>
        <begin position="268"/>
        <end position="285"/>
    </location>
</feature>
<proteinExistence type="inferred from homology"/>
<evidence type="ECO:0000256" key="7">
    <source>
        <dbReference type="ARBA" id="ARBA00019373"/>
    </source>
</evidence>
<name>Q7VRE0_BLOFL</name>
<reference evidence="20 21" key="1">
    <citation type="journal article" date="2003" name="Proc. Natl. Acad. Sci. U.S.A.">
        <title>The genome sequence of Blochmannia floridanus: comparative analysis of reduced genomes.</title>
        <authorList>
            <person name="Gil R."/>
            <person name="Silva F.J."/>
            <person name="Zientz E."/>
            <person name="Delmotte F."/>
            <person name="Gonzalez-Candelas F."/>
            <person name="Latorre A."/>
            <person name="Rausell C."/>
            <person name="Kramerbeek J."/>
            <person name="Gadau J."/>
            <person name="Hoelldobler B."/>
            <person name="van Ham R.C.H.J."/>
            <person name="Gross R."/>
            <person name="Moya A."/>
        </authorList>
    </citation>
    <scope>NUCLEOTIDE SEQUENCE [LARGE SCALE GENOMIC DNA]</scope>
</reference>
<evidence type="ECO:0000256" key="14">
    <source>
        <dbReference type="ARBA" id="ARBA00023098"/>
    </source>
</evidence>
<dbReference type="PANTHER" id="PTHR46382:SF1">
    <property type="entry name" value="PHOSPHATIDATE CYTIDYLYLTRANSFERASE"/>
    <property type="match status" value="1"/>
</dbReference>